<keyword evidence="2" id="KW-0472">Membrane</keyword>
<name>A0A4Y9FWI1_9MICO</name>
<sequence>MSVAQTTPVRRPRLVRSIAYWVLVLTSIASLAIGVLLTVPNIGVMTSSLLDGSATGVEVYSGQAWVTLGAALAGAGVLGILIALALAAGASLIPRAVVTETAPEIAAEPESEPADADLATSGARD</sequence>
<keyword evidence="4" id="KW-1185">Reference proteome</keyword>
<organism evidence="3 4">
    <name type="scientific">Microbacterium paludicola</name>
    <dbReference type="NCBI Taxonomy" id="300019"/>
    <lineage>
        <taxon>Bacteria</taxon>
        <taxon>Bacillati</taxon>
        <taxon>Actinomycetota</taxon>
        <taxon>Actinomycetes</taxon>
        <taxon>Micrococcales</taxon>
        <taxon>Microbacteriaceae</taxon>
        <taxon>Microbacterium</taxon>
    </lineage>
</organism>
<evidence type="ECO:0000313" key="3">
    <source>
        <dbReference type="EMBL" id="TFU33693.1"/>
    </source>
</evidence>
<reference evidence="3 4" key="1">
    <citation type="submission" date="2019-03" db="EMBL/GenBank/DDBJ databases">
        <title>Diversity of the mouse oral microbiome.</title>
        <authorList>
            <person name="Joseph S."/>
            <person name="Aduse-Opoku J."/>
            <person name="Curtis M."/>
            <person name="Wade W."/>
            <person name="Hashim A."/>
        </authorList>
    </citation>
    <scope>NUCLEOTIDE SEQUENCE [LARGE SCALE GENOMIC DNA]</scope>
    <source>
        <strain evidence="3 4">P1012</strain>
    </source>
</reference>
<evidence type="ECO:0000313" key="4">
    <source>
        <dbReference type="Proteomes" id="UP000298358"/>
    </source>
</evidence>
<keyword evidence="2" id="KW-0812">Transmembrane</keyword>
<protein>
    <submittedName>
        <fullName evidence="3">Dinucleotide-utilizing enzyme</fullName>
    </submittedName>
</protein>
<dbReference type="AlphaFoldDB" id="A0A4Y9FWI1"/>
<comment type="caution">
    <text evidence="3">The sequence shown here is derived from an EMBL/GenBank/DDBJ whole genome shotgun (WGS) entry which is preliminary data.</text>
</comment>
<evidence type="ECO:0000256" key="1">
    <source>
        <dbReference type="SAM" id="MobiDB-lite"/>
    </source>
</evidence>
<feature type="region of interest" description="Disordered" evidence="1">
    <location>
        <begin position="104"/>
        <end position="125"/>
    </location>
</feature>
<proteinExistence type="predicted"/>
<feature type="transmembrane region" description="Helical" evidence="2">
    <location>
        <begin position="20"/>
        <end position="44"/>
    </location>
</feature>
<evidence type="ECO:0000256" key="2">
    <source>
        <dbReference type="SAM" id="Phobius"/>
    </source>
</evidence>
<dbReference type="RefSeq" id="WP_135113560.1">
    <property type="nucleotide sequence ID" value="NZ_JADGLL010000006.1"/>
</dbReference>
<accession>A0A4Y9FWI1</accession>
<feature type="transmembrane region" description="Helical" evidence="2">
    <location>
        <begin position="64"/>
        <end position="87"/>
    </location>
</feature>
<keyword evidence="2" id="KW-1133">Transmembrane helix</keyword>
<dbReference type="EMBL" id="SPQB01000006">
    <property type="protein sequence ID" value="TFU33693.1"/>
    <property type="molecule type" value="Genomic_DNA"/>
</dbReference>
<gene>
    <name evidence="3" type="ORF">E4U02_04390</name>
</gene>
<dbReference type="Proteomes" id="UP000298358">
    <property type="component" value="Unassembled WGS sequence"/>
</dbReference>
<dbReference type="OrthoDB" id="5074776at2"/>